<evidence type="ECO:0000259" key="4">
    <source>
        <dbReference type="PROSITE" id="PS51698"/>
    </source>
</evidence>
<dbReference type="PANTHER" id="PTHR22849:SF161">
    <property type="entry name" value="U-BOX DOMAIN-CONTAINING PROTEIN"/>
    <property type="match status" value="1"/>
</dbReference>
<gene>
    <name evidence="5" type="ORF">HUJ06_025845</name>
</gene>
<comment type="function">
    <text evidence="3">Functions as an E3 ubiquitin ligase.</text>
</comment>
<feature type="domain" description="U-box" evidence="4">
    <location>
        <begin position="4"/>
        <end position="78"/>
    </location>
</feature>
<reference evidence="5 6" key="1">
    <citation type="journal article" date="2020" name="Mol. Biol. Evol.">
        <title>Distinct Expression and Methylation Patterns for Genes with Different Fates following a Single Whole-Genome Duplication in Flowering Plants.</title>
        <authorList>
            <person name="Shi T."/>
            <person name="Rahmani R.S."/>
            <person name="Gugger P.F."/>
            <person name="Wang M."/>
            <person name="Li H."/>
            <person name="Zhang Y."/>
            <person name="Li Z."/>
            <person name="Wang Q."/>
            <person name="Van de Peer Y."/>
            <person name="Marchal K."/>
            <person name="Chen J."/>
        </authorList>
    </citation>
    <scope>NUCLEOTIDE SEQUENCE [LARGE SCALE GENOMIC DNA]</scope>
    <source>
        <tissue evidence="5">Leaf</tissue>
    </source>
</reference>
<dbReference type="InterPro" id="IPR003613">
    <property type="entry name" value="Ubox_domain"/>
</dbReference>
<dbReference type="SMART" id="SM00504">
    <property type="entry name" value="Ubox"/>
    <property type="match status" value="1"/>
</dbReference>
<name>A0A822XYV1_NELNU</name>
<evidence type="ECO:0000313" key="6">
    <source>
        <dbReference type="Proteomes" id="UP000607653"/>
    </source>
</evidence>
<dbReference type="EMBL" id="DUZY01000001">
    <property type="protein sequence ID" value="DAD24381.1"/>
    <property type="molecule type" value="Genomic_DNA"/>
</dbReference>
<dbReference type="EC" id="2.3.2.27" evidence="3"/>
<dbReference type="GO" id="GO:0016567">
    <property type="term" value="P:protein ubiquitination"/>
    <property type="evidence" value="ECO:0007669"/>
    <property type="project" value="UniProtKB-UniRule"/>
</dbReference>
<proteinExistence type="predicted"/>
<dbReference type="GO" id="GO:0061630">
    <property type="term" value="F:ubiquitin protein ligase activity"/>
    <property type="evidence" value="ECO:0007669"/>
    <property type="project" value="UniProtKB-UniRule"/>
</dbReference>
<evidence type="ECO:0000256" key="3">
    <source>
        <dbReference type="RuleBase" id="RU369093"/>
    </source>
</evidence>
<keyword evidence="3" id="KW-0833">Ubl conjugation pathway</keyword>
<keyword evidence="2 3" id="KW-0808">Transferase</keyword>
<dbReference type="SUPFAM" id="SSF57850">
    <property type="entry name" value="RING/U-box"/>
    <property type="match status" value="1"/>
</dbReference>
<comment type="caution">
    <text evidence="5">The sequence shown here is derived from an EMBL/GenBank/DDBJ whole genome shotgun (WGS) entry which is preliminary data.</text>
</comment>
<organism evidence="5 6">
    <name type="scientific">Nelumbo nucifera</name>
    <name type="common">Sacred lotus</name>
    <dbReference type="NCBI Taxonomy" id="4432"/>
    <lineage>
        <taxon>Eukaryota</taxon>
        <taxon>Viridiplantae</taxon>
        <taxon>Streptophyta</taxon>
        <taxon>Embryophyta</taxon>
        <taxon>Tracheophyta</taxon>
        <taxon>Spermatophyta</taxon>
        <taxon>Magnoliopsida</taxon>
        <taxon>Proteales</taxon>
        <taxon>Nelumbonaceae</taxon>
        <taxon>Nelumbo</taxon>
    </lineage>
</organism>
<dbReference type="PROSITE" id="PS51698">
    <property type="entry name" value="U_BOX"/>
    <property type="match status" value="1"/>
</dbReference>
<sequence>MEVTILTHFQWSISLELMKDPITLSTDISYNRESIETWIESGNPTCLVTNQVLRSLDQIPNHVIRKMIHDWCIENHHCRLEFV</sequence>
<dbReference type="AlphaFoldDB" id="A0A822XYV1"/>
<dbReference type="UniPathway" id="UPA00143"/>
<dbReference type="PANTHER" id="PTHR22849">
    <property type="entry name" value="WDSAM1 PROTEIN"/>
    <property type="match status" value="1"/>
</dbReference>
<dbReference type="Gene3D" id="3.30.40.10">
    <property type="entry name" value="Zinc/RING finger domain, C3HC4 (zinc finger)"/>
    <property type="match status" value="1"/>
</dbReference>
<evidence type="ECO:0000256" key="1">
    <source>
        <dbReference type="ARBA" id="ARBA00004906"/>
    </source>
</evidence>
<evidence type="ECO:0000313" key="5">
    <source>
        <dbReference type="EMBL" id="DAD24381.1"/>
    </source>
</evidence>
<evidence type="ECO:0000256" key="2">
    <source>
        <dbReference type="ARBA" id="ARBA00022679"/>
    </source>
</evidence>
<protein>
    <recommendedName>
        <fullName evidence="3 4">U-box domain-containing protein</fullName>
        <ecNumber evidence="3">2.3.2.27</ecNumber>
    </recommendedName>
    <alternativeName>
        <fullName evidence="3">RING-type E3 ubiquitin transferase PUB</fullName>
    </alternativeName>
</protein>
<dbReference type="InterPro" id="IPR013083">
    <property type="entry name" value="Znf_RING/FYVE/PHD"/>
</dbReference>
<comment type="catalytic activity">
    <reaction evidence="3">
        <text>S-ubiquitinyl-[E2 ubiquitin-conjugating enzyme]-L-cysteine + [acceptor protein]-L-lysine = [E2 ubiquitin-conjugating enzyme]-L-cysteine + N(6)-ubiquitinyl-[acceptor protein]-L-lysine.</text>
        <dbReference type="EC" id="2.3.2.27"/>
    </reaction>
</comment>
<dbReference type="InterPro" id="IPR045185">
    <property type="entry name" value="PUB22/23/24-like"/>
</dbReference>
<accession>A0A822XYV1</accession>
<comment type="pathway">
    <text evidence="1 3">Protein modification; protein ubiquitination.</text>
</comment>
<dbReference type="Pfam" id="PF04564">
    <property type="entry name" value="U-box"/>
    <property type="match status" value="1"/>
</dbReference>
<dbReference type="Proteomes" id="UP000607653">
    <property type="component" value="Unassembled WGS sequence"/>
</dbReference>
<keyword evidence="6" id="KW-1185">Reference proteome</keyword>